<gene>
    <name evidence="1 3" type="primary">lptD</name>
    <name evidence="3" type="ORF">PH603_09630</name>
</gene>
<dbReference type="RefSeq" id="WP_289502222.1">
    <property type="nucleotide sequence ID" value="NZ_CP116805.1"/>
</dbReference>
<comment type="subunit">
    <text evidence="1">Component of the lipopolysaccharide transport and assembly complex.</text>
</comment>
<accession>A0AAF0BFR9</accession>
<sequence length="721" mass="79673" precursor="true">MPAIRTVFSRSAFAASLLAGSILTSPAFAQEKGEVELSADLLTYDADTGEARALGRVKLVHEGMVLEAGEIRYSEKTGNASAHGAVTLTMKDGNRIVAPQIELTDNLKRAFVEDIRLLLADGAQVAAKSAMHDETTGRTELDLAVFSPCKVCEGDSRPPLWQIKAVEVVHDAGKKRLTYRDARLEVLGVPVLWTPYFSHPDPEQERASGLLPPDLKTTKELGVVAAFPYYQVFTPSIDATLTPILTSKEGAILAAEYRQHVGIGQFEISGSATPANDFDENGVDTGENTVRGHFSSEGRFQHDSNWRSTYQVNWASDDTYLRRYDFSKVDTLISDYSFEGFFGRSYVAASAMAFQGLRQEDISGKTGFVLPLLQAEYVTDAVPIGGTVSLKANALMLQRTDGLDTNRLSISGNWRRRWIADSGFVFDADALIRGDAYYITDASEPDDPDFGGDGGTTFRGLSRITGSATYPLVRYGAHGTHVLEPILEVTLSPARGSPLDLVNEDSRAFELNELNIFSAERASGYDLWEEGSRVTAGMRWRYESSDWLSHVLVGQAYRLTGDGTEFDEGTGLEGDVSDIVVRTLVSYKDWLDIQHAFRMDESSLALRRNEVSLRVGGTKSAITVGYLNLDRGLAQFELDDREDREELRATAHYGITDEWRLYGSIIQNLTNGWDGVEYDIGLGYRDECVEFSTTLRKTYTRDRDIDPGTSILFRLKLKNLG</sequence>
<dbReference type="PANTHER" id="PTHR30189:SF1">
    <property type="entry name" value="LPS-ASSEMBLY PROTEIN LPTD"/>
    <property type="match status" value="1"/>
</dbReference>
<dbReference type="Gene3D" id="2.60.450.10">
    <property type="entry name" value="Lipopolysaccharide (LPS) transport protein A like domain"/>
    <property type="match status" value="1"/>
</dbReference>
<keyword evidence="1" id="KW-0732">Signal</keyword>
<feature type="chain" id="PRO_5041756563" description="LPS-assembly protein LptD" evidence="1">
    <location>
        <begin position="30"/>
        <end position="721"/>
    </location>
</feature>
<protein>
    <recommendedName>
        <fullName evidence="1">LPS-assembly protein LptD</fullName>
    </recommendedName>
</protein>
<feature type="signal peptide" evidence="1">
    <location>
        <begin position="1"/>
        <end position="29"/>
    </location>
</feature>
<name>A0AAF0BFR9_9PROT</name>
<reference evidence="3" key="1">
    <citation type="submission" date="2023-01" db="EMBL/GenBank/DDBJ databases">
        <title>The genome sequence of Kordiimonadaceae bacterium 6D33.</title>
        <authorList>
            <person name="Liu Y."/>
        </authorList>
    </citation>
    <scope>NUCLEOTIDE SEQUENCE</scope>
    <source>
        <strain evidence="3">6D33</strain>
    </source>
</reference>
<dbReference type="Proteomes" id="UP001217500">
    <property type="component" value="Chromosome"/>
</dbReference>
<comment type="subcellular location">
    <subcellularLocation>
        <location evidence="1">Cell outer membrane</location>
    </subcellularLocation>
</comment>
<evidence type="ECO:0000313" key="4">
    <source>
        <dbReference type="Proteomes" id="UP001217500"/>
    </source>
</evidence>
<evidence type="ECO:0000313" key="3">
    <source>
        <dbReference type="EMBL" id="WCL52798.1"/>
    </source>
</evidence>
<dbReference type="InterPro" id="IPR020889">
    <property type="entry name" value="LipoPS_assembly_LptD"/>
</dbReference>
<feature type="domain" description="LptD C-terminal" evidence="2">
    <location>
        <begin position="290"/>
        <end position="659"/>
    </location>
</feature>
<dbReference type="AlphaFoldDB" id="A0AAF0BFR9"/>
<proteinExistence type="inferred from homology"/>
<comment type="caution">
    <text evidence="1">Lacks conserved residue(s) required for the propagation of feature annotation.</text>
</comment>
<dbReference type="GO" id="GO:0009279">
    <property type="term" value="C:cell outer membrane"/>
    <property type="evidence" value="ECO:0007669"/>
    <property type="project" value="UniProtKB-SubCell"/>
</dbReference>
<dbReference type="InterPro" id="IPR007543">
    <property type="entry name" value="LptD_C"/>
</dbReference>
<dbReference type="GO" id="GO:1990351">
    <property type="term" value="C:transporter complex"/>
    <property type="evidence" value="ECO:0007669"/>
    <property type="project" value="TreeGrafter"/>
</dbReference>
<keyword evidence="1" id="KW-0998">Cell outer membrane</keyword>
<dbReference type="PANTHER" id="PTHR30189">
    <property type="entry name" value="LPS-ASSEMBLY PROTEIN"/>
    <property type="match status" value="1"/>
</dbReference>
<comment type="function">
    <text evidence="1">Involved in the assembly of lipopolysaccharide (LPS) at the surface of the outer membrane.</text>
</comment>
<dbReference type="GO" id="GO:0043165">
    <property type="term" value="P:Gram-negative-bacterium-type cell outer membrane assembly"/>
    <property type="evidence" value="ECO:0007669"/>
    <property type="project" value="UniProtKB-UniRule"/>
</dbReference>
<dbReference type="GO" id="GO:0015920">
    <property type="term" value="P:lipopolysaccharide transport"/>
    <property type="evidence" value="ECO:0007669"/>
    <property type="project" value="InterPro"/>
</dbReference>
<dbReference type="InterPro" id="IPR050218">
    <property type="entry name" value="LptD"/>
</dbReference>
<dbReference type="Pfam" id="PF04453">
    <property type="entry name" value="LptD"/>
    <property type="match status" value="1"/>
</dbReference>
<evidence type="ECO:0000256" key="1">
    <source>
        <dbReference type="HAMAP-Rule" id="MF_01411"/>
    </source>
</evidence>
<evidence type="ECO:0000259" key="2">
    <source>
        <dbReference type="Pfam" id="PF04453"/>
    </source>
</evidence>
<keyword evidence="4" id="KW-1185">Reference proteome</keyword>
<comment type="similarity">
    <text evidence="1">Belongs to the LptD family.</text>
</comment>
<dbReference type="HAMAP" id="MF_01411">
    <property type="entry name" value="LPS_assembly_LptD"/>
    <property type="match status" value="1"/>
</dbReference>
<keyword evidence="1" id="KW-0472">Membrane</keyword>
<dbReference type="KEGG" id="gso:PH603_09630"/>
<dbReference type="EMBL" id="CP116805">
    <property type="protein sequence ID" value="WCL52798.1"/>
    <property type="molecule type" value="Genomic_DNA"/>
</dbReference>
<organism evidence="3 4">
    <name type="scientific">Gimibacter soli</name>
    <dbReference type="NCBI Taxonomy" id="3024400"/>
    <lineage>
        <taxon>Bacteria</taxon>
        <taxon>Pseudomonadati</taxon>
        <taxon>Pseudomonadota</taxon>
        <taxon>Alphaproteobacteria</taxon>
        <taxon>Kordiimonadales</taxon>
        <taxon>Temperatibacteraceae</taxon>
        <taxon>Gimibacter</taxon>
    </lineage>
</organism>